<evidence type="ECO:0000313" key="1">
    <source>
        <dbReference type="EMBL" id="ANF97214.1"/>
    </source>
</evidence>
<sequence length="285" mass="31908">MTTVMFWSPDKGNSRTSSHAAITAITASLQYRLKLLLCHNQYRYHSVEAGLLSTSTDTDISADNADRRSIPGIDRLYYSYKSGILTRSNVSSYMIALLQNRLDLLAGTDKAAPIPADDLFWKYMLHTAGLCYDLILLDAGSGLEQMPLLAEADLVIVNLGQDLVQLNTFFHEYAHHEVMRSRVWIPVLGAYQTESALTAAWIANQFKVEQDIYRLNAYQDFEDAWNAQNLFSFMRHQLMLDGSHDTSAQSAEFLRQSFFLAAAILEQLGGISVVSGAVIKFPVHT</sequence>
<gene>
    <name evidence="1" type="ORF">AR543_15210</name>
</gene>
<accession>A0A172ZHV1</accession>
<organism evidence="1 2">
    <name type="scientific">Paenibacillus bovis</name>
    <dbReference type="NCBI Taxonomy" id="1616788"/>
    <lineage>
        <taxon>Bacteria</taxon>
        <taxon>Bacillati</taxon>
        <taxon>Bacillota</taxon>
        <taxon>Bacilli</taxon>
        <taxon>Bacillales</taxon>
        <taxon>Paenibacillaceae</taxon>
        <taxon>Paenibacillus</taxon>
    </lineage>
</organism>
<name>A0A172ZHV1_9BACL</name>
<evidence type="ECO:0000313" key="2">
    <source>
        <dbReference type="Proteomes" id="UP000078148"/>
    </source>
</evidence>
<proteinExistence type="predicted"/>
<protein>
    <recommendedName>
        <fullName evidence="3">AAA domain-containing protein</fullName>
    </recommendedName>
</protein>
<dbReference type="STRING" id="1616788.AR543_15210"/>
<dbReference type="KEGG" id="pbv:AR543_15210"/>
<dbReference type="Proteomes" id="UP000078148">
    <property type="component" value="Chromosome"/>
</dbReference>
<reference evidence="2" key="1">
    <citation type="submission" date="2015-10" db="EMBL/GenBank/DDBJ databases">
        <title>Genome of Paenibacillus bovis sp. nov.</title>
        <authorList>
            <person name="Wu Z."/>
            <person name="Gao C."/>
            <person name="Liu Z."/>
            <person name="Zheng H."/>
        </authorList>
    </citation>
    <scope>NUCLEOTIDE SEQUENCE [LARGE SCALE GENOMIC DNA]</scope>
    <source>
        <strain evidence="2">BD3526</strain>
    </source>
</reference>
<keyword evidence="2" id="KW-1185">Reference proteome</keyword>
<evidence type="ECO:0008006" key="3">
    <source>
        <dbReference type="Google" id="ProtNLM"/>
    </source>
</evidence>
<reference evidence="1 2" key="2">
    <citation type="journal article" date="2016" name="Int. J. Syst. Evol. Microbiol.">
        <title>Paenibacillus bovis sp. nov., isolated from raw yak (Bos grunniens) milk.</title>
        <authorList>
            <person name="Gao C."/>
            <person name="Han J."/>
            <person name="Liu Z."/>
            <person name="Xu X."/>
            <person name="Hang F."/>
            <person name="Wu Z."/>
        </authorList>
    </citation>
    <scope>NUCLEOTIDE SEQUENCE [LARGE SCALE GENOMIC DNA]</scope>
    <source>
        <strain evidence="1 2">BD3526</strain>
    </source>
</reference>
<dbReference type="AlphaFoldDB" id="A0A172ZHV1"/>
<dbReference type="EMBL" id="CP013023">
    <property type="protein sequence ID" value="ANF97214.1"/>
    <property type="molecule type" value="Genomic_DNA"/>
</dbReference>